<sequence>MVVGVNHGLLCAEAGKIFNMSLQVCHCGWSSVTTYHGLRIHQGMNGCTERGMRIPESEQFTYQTNYWGSSLMMEEPYFNPFSRPLKTDSSSDVSLQVCHCGWSSVTTYQGLRTHQGKMGCTAKGVRVSESKQVRPFTQTTKTAPAIKLEKPSPNISKPSVKTDAAVSCTPKEIRVPESQQVRPFTQTTNTAPAIKLEKPSLVISKPSAKADLSSDVSRQVCHCGWSSITTYQGLRTHQGKMGCTAKGVRIPQSEQATLKLEKPSLDMSGPSVKTDSSSDVSRQVCHCGWSSMTTYQGLRTHQGKMGCTPKGVRIPESEKATIKMEKPSLNMSRPSVKTGEYAAASCTPKGMRVSRLRASDQNGNKPTFNEETITPQSNPPSTGTTVEEDDQSLFQTPPRPRQTASSSDKARRVLDFTGAQQEEEEKEEEEEGEEENEAQKLLTPKQDRMKAELQQKINTREHKVVDVRSSVKTCKGSLDAEWLEINSVFSEVMKAVEDARLKALGPLEQRRQEVKKEAKDLIQKLHKEIDTIKTTIDELDKNPDLQVPPVADLSVDTSFSFGTLQPTTSTMMKEINKKLEKLSSLELKRTPAFAVDVKLDPQTAHPCLLVSDDGKEVRDSGLNPEHPDTPERFNEFACVLGCNRLTSGKSYWEVEVSNKTGWDLGVARHNANRKGDLKLNPDYGYWVTVHCEGENYTALTAPPTSLSLKKKPQKVGVFVDYEEGLVSFYDVTTKSHIYSFTECRFGGEIAPFFSPHLKENEKNAAPLIICAVQTQQ</sequence>
<gene>
    <name evidence="5" type="primary">LOC114435864</name>
</gene>
<dbReference type="PROSITE" id="PS50188">
    <property type="entry name" value="B302_SPRY"/>
    <property type="match status" value="1"/>
</dbReference>
<dbReference type="RefSeq" id="XP_028261598.1">
    <property type="nucleotide sequence ID" value="XM_028405797.1"/>
</dbReference>
<proteinExistence type="predicted"/>
<dbReference type="InterPro" id="IPR003879">
    <property type="entry name" value="Butyrophylin_SPRY"/>
</dbReference>
<keyword evidence="1" id="KW-0175">Coiled coil</keyword>
<dbReference type="OrthoDB" id="6105938at2759"/>
<keyword evidence="4" id="KW-1185">Reference proteome</keyword>
<dbReference type="InterPro" id="IPR006574">
    <property type="entry name" value="PRY"/>
</dbReference>
<dbReference type="SMART" id="SM00589">
    <property type="entry name" value="PRY"/>
    <property type="match status" value="1"/>
</dbReference>
<name>A0A6P7I719_9TELE</name>
<feature type="compositionally biased region" description="Polar residues" evidence="2">
    <location>
        <begin position="359"/>
        <end position="385"/>
    </location>
</feature>
<dbReference type="Gene3D" id="2.60.120.920">
    <property type="match status" value="1"/>
</dbReference>
<protein>
    <submittedName>
        <fullName evidence="5">Tripartite motif-containing protein 64B isoform X1</fullName>
    </submittedName>
</protein>
<dbReference type="AlphaFoldDB" id="A0A6P7I719"/>
<dbReference type="FunFam" id="2.60.120.920:FF:000004">
    <property type="entry name" value="Butyrophilin subfamily 1 member A1"/>
    <property type="match status" value="1"/>
</dbReference>
<dbReference type="PANTHER" id="PTHR24103">
    <property type="entry name" value="E3 UBIQUITIN-PROTEIN LIGASE TRIM"/>
    <property type="match status" value="1"/>
</dbReference>
<evidence type="ECO:0000259" key="3">
    <source>
        <dbReference type="PROSITE" id="PS50188"/>
    </source>
</evidence>
<dbReference type="InterPro" id="IPR058030">
    <property type="entry name" value="TRIM8/14/16/25/29/45/65_CC"/>
</dbReference>
<feature type="domain" description="B30.2/SPRY" evidence="3">
    <location>
        <begin position="577"/>
        <end position="774"/>
    </location>
</feature>
<feature type="compositionally biased region" description="Acidic residues" evidence="2">
    <location>
        <begin position="421"/>
        <end position="436"/>
    </location>
</feature>
<evidence type="ECO:0000313" key="4">
    <source>
        <dbReference type="Proteomes" id="UP000515145"/>
    </source>
</evidence>
<evidence type="ECO:0000313" key="5">
    <source>
        <dbReference type="RefSeq" id="XP_028261598.1"/>
    </source>
</evidence>
<feature type="coiled-coil region" evidence="1">
    <location>
        <begin position="511"/>
        <end position="542"/>
    </location>
</feature>
<dbReference type="PRINTS" id="PR01407">
    <property type="entry name" value="BUTYPHLNCDUF"/>
</dbReference>
<dbReference type="InterPro" id="IPR013320">
    <property type="entry name" value="ConA-like_dom_sf"/>
</dbReference>
<dbReference type="InterPro" id="IPR043136">
    <property type="entry name" value="B30.2/SPRY_sf"/>
</dbReference>
<dbReference type="InterPro" id="IPR003877">
    <property type="entry name" value="SPRY_dom"/>
</dbReference>
<dbReference type="Pfam" id="PF25600">
    <property type="entry name" value="TRIM_CC"/>
    <property type="match status" value="1"/>
</dbReference>
<accession>A0A6P7I719</accession>
<dbReference type="Pfam" id="PF00622">
    <property type="entry name" value="SPRY"/>
    <property type="match status" value="1"/>
</dbReference>
<dbReference type="SMART" id="SM00449">
    <property type="entry name" value="SPRY"/>
    <property type="match status" value="1"/>
</dbReference>
<dbReference type="InterPro" id="IPR001870">
    <property type="entry name" value="B30.2/SPRY"/>
</dbReference>
<feature type="region of interest" description="Disordered" evidence="2">
    <location>
        <begin position="330"/>
        <end position="447"/>
    </location>
</feature>
<evidence type="ECO:0000256" key="1">
    <source>
        <dbReference type="SAM" id="Coils"/>
    </source>
</evidence>
<dbReference type="SUPFAM" id="SSF49899">
    <property type="entry name" value="Concanavalin A-like lectins/glucanases"/>
    <property type="match status" value="1"/>
</dbReference>
<evidence type="ECO:0000256" key="2">
    <source>
        <dbReference type="SAM" id="MobiDB-lite"/>
    </source>
</evidence>
<dbReference type="InterPro" id="IPR050143">
    <property type="entry name" value="TRIM/RBCC"/>
</dbReference>
<dbReference type="CDD" id="cd13733">
    <property type="entry name" value="SPRY_PRY_C-I_1"/>
    <property type="match status" value="1"/>
</dbReference>
<reference evidence="5" key="1">
    <citation type="submission" date="2025-08" db="UniProtKB">
        <authorList>
            <consortium name="RefSeq"/>
        </authorList>
    </citation>
    <scope>IDENTIFICATION</scope>
</reference>
<dbReference type="Proteomes" id="UP000515145">
    <property type="component" value="Chromosome 5"/>
</dbReference>
<dbReference type="GeneID" id="114435864"/>
<dbReference type="InParanoid" id="A0A6P7I719"/>
<organism evidence="4 5">
    <name type="scientific">Parambassis ranga</name>
    <name type="common">Indian glassy fish</name>
    <dbReference type="NCBI Taxonomy" id="210632"/>
    <lineage>
        <taxon>Eukaryota</taxon>
        <taxon>Metazoa</taxon>
        <taxon>Chordata</taxon>
        <taxon>Craniata</taxon>
        <taxon>Vertebrata</taxon>
        <taxon>Euteleostomi</taxon>
        <taxon>Actinopterygii</taxon>
        <taxon>Neopterygii</taxon>
        <taxon>Teleostei</taxon>
        <taxon>Neoteleostei</taxon>
        <taxon>Acanthomorphata</taxon>
        <taxon>Ovalentaria</taxon>
        <taxon>Ambassidae</taxon>
        <taxon>Parambassis</taxon>
    </lineage>
</organism>
<dbReference type="Pfam" id="PF13765">
    <property type="entry name" value="PRY"/>
    <property type="match status" value="1"/>
</dbReference>